<keyword evidence="2" id="KW-1185">Reference proteome</keyword>
<dbReference type="RefSeq" id="WP_216323775.1">
    <property type="nucleotide sequence ID" value="NZ_JAHKRT010000004.1"/>
</dbReference>
<name>A0ABS6BLK4_9SPHN</name>
<gene>
    <name evidence="1" type="ORF">KOF26_09645</name>
</gene>
<accession>A0ABS6BLK4</accession>
<organism evidence="1 2">
    <name type="scientific">Sphingomonas quercus</name>
    <dbReference type="NCBI Taxonomy" id="2842451"/>
    <lineage>
        <taxon>Bacteria</taxon>
        <taxon>Pseudomonadati</taxon>
        <taxon>Pseudomonadota</taxon>
        <taxon>Alphaproteobacteria</taxon>
        <taxon>Sphingomonadales</taxon>
        <taxon>Sphingomonadaceae</taxon>
        <taxon>Sphingomonas</taxon>
    </lineage>
</organism>
<dbReference type="Proteomes" id="UP000776276">
    <property type="component" value="Unassembled WGS sequence"/>
</dbReference>
<dbReference type="EMBL" id="JAHKRT010000004">
    <property type="protein sequence ID" value="MBU3078129.1"/>
    <property type="molecule type" value="Genomic_DNA"/>
</dbReference>
<proteinExistence type="predicted"/>
<dbReference type="InterPro" id="IPR013078">
    <property type="entry name" value="His_Pase_superF_clade-1"/>
</dbReference>
<dbReference type="PANTHER" id="PTHR47623">
    <property type="entry name" value="OS09G0287300 PROTEIN"/>
    <property type="match status" value="1"/>
</dbReference>
<dbReference type="CDD" id="cd07040">
    <property type="entry name" value="HP"/>
    <property type="match status" value="1"/>
</dbReference>
<protein>
    <submittedName>
        <fullName evidence="1">Histidine phosphatase family protein</fullName>
    </submittedName>
</protein>
<evidence type="ECO:0000313" key="2">
    <source>
        <dbReference type="Proteomes" id="UP000776276"/>
    </source>
</evidence>
<sequence length="178" mass="19939">MKRLTLFRHAKSGWDDPAARDFDRPLNEKGRRAARIMGRMMRDERMRFDRVIASPAVRVAETLDAMAEGFGQRLSVAWDQRIYLAAAETLLELVRETPADVEELLLSGHNPGLEDLILLLVPDTGDAMREAVEEKFPTAALATIALPLSDWRHIRRGEGTLARFVRPRDIDPALGPGG</sequence>
<evidence type="ECO:0000313" key="1">
    <source>
        <dbReference type="EMBL" id="MBU3078129.1"/>
    </source>
</evidence>
<comment type="caution">
    <text evidence="1">The sequence shown here is derived from an EMBL/GenBank/DDBJ whole genome shotgun (WGS) entry which is preliminary data.</text>
</comment>
<dbReference type="PANTHER" id="PTHR47623:SF1">
    <property type="entry name" value="OS09G0287300 PROTEIN"/>
    <property type="match status" value="1"/>
</dbReference>
<dbReference type="Pfam" id="PF00300">
    <property type="entry name" value="His_Phos_1"/>
    <property type="match status" value="1"/>
</dbReference>
<reference evidence="1 2" key="1">
    <citation type="submission" date="2021-06" db="EMBL/GenBank/DDBJ databases">
        <title>Sphingomonas sp. XMGL2, whole genome shotgun sequencing project.</title>
        <authorList>
            <person name="Zhao G."/>
            <person name="Shen L."/>
        </authorList>
    </citation>
    <scope>NUCLEOTIDE SEQUENCE [LARGE SCALE GENOMIC DNA]</scope>
    <source>
        <strain evidence="1 2">XMGL2</strain>
    </source>
</reference>